<evidence type="ECO:0000313" key="8">
    <source>
        <dbReference type="EMBL" id="UQS82698.1"/>
    </source>
</evidence>
<dbReference type="Pfam" id="PF00497">
    <property type="entry name" value="SBP_bac_3"/>
    <property type="match status" value="1"/>
</dbReference>
<evidence type="ECO:0000256" key="3">
    <source>
        <dbReference type="ARBA" id="ARBA00022729"/>
    </source>
</evidence>
<reference evidence="8" key="1">
    <citation type="journal article" date="2022" name="Int. J. Syst. Evol. Microbiol.">
        <title>Apilactobacillus apisilvae sp. nov., Nicolia spurrieriana gen. nov. sp. nov., Bombilactobacillus folatiphilus sp. nov. and Bombilactobacillus thymidiniphilus sp. nov., four new lactic acid bacterial isolates from stingless bees Tetragonula carbonaria and Austroplebeia australis.</title>
        <authorList>
            <person name="Oliphant S.A."/>
            <person name="Watson-Haigh N.S."/>
            <person name="Sumby K.M."/>
            <person name="Gardner J."/>
            <person name="Groom S."/>
            <person name="Jiranek V."/>
        </authorList>
    </citation>
    <scope>NUCLEOTIDE SEQUENCE</scope>
    <source>
        <strain evidence="8">SG4_D2</strain>
    </source>
</reference>
<evidence type="ECO:0000256" key="1">
    <source>
        <dbReference type="ARBA" id="ARBA00004196"/>
    </source>
</evidence>
<dbReference type="PROSITE" id="PS01039">
    <property type="entry name" value="SBP_BACTERIAL_3"/>
    <property type="match status" value="1"/>
</dbReference>
<dbReference type="Proteomes" id="UP000831495">
    <property type="component" value="Chromosome"/>
</dbReference>
<accession>A0ABY4PAC3</accession>
<name>A0ABY4PAC3_9LACO</name>
<organism evidence="8 9">
    <name type="scientific">Bombilactobacillus folatiphilus</name>
    <dbReference type="NCBI Taxonomy" id="2923362"/>
    <lineage>
        <taxon>Bacteria</taxon>
        <taxon>Bacillati</taxon>
        <taxon>Bacillota</taxon>
        <taxon>Bacilli</taxon>
        <taxon>Lactobacillales</taxon>
        <taxon>Lactobacillaceae</taxon>
        <taxon>Bombilactobacillus</taxon>
    </lineage>
</organism>
<sequence length="265" mass="30222">MKKQRLLLLFMSLFCLVLMGCNHQQQRIGTKKSTLIVGLDDSYVPMGFVKKSGQLTGFDVDLAKLVGQKIHRKIVFQPIDWSMKETELRNGTIDLIWNGYTKTPQRAQKVAFSQPYLKDSQVVVVKRSSNIHNMQQLKGKVVGTQAGSSGYSALMGHPQLLKNRIKNRTPVLYDNIENGFLDLKAGRIEGFLFDRVFADYYLAHSKDRKQFVTLTTDFSGESFAIGMRKNDSSTRQEINSALNQLRQNGQLKKLSQKWFQHDISK</sequence>
<dbReference type="InterPro" id="IPR001638">
    <property type="entry name" value="Solute-binding_3/MltF_N"/>
</dbReference>
<comment type="subcellular location">
    <subcellularLocation>
        <location evidence="1">Cell envelope</location>
    </subcellularLocation>
</comment>
<evidence type="ECO:0000259" key="6">
    <source>
        <dbReference type="SMART" id="SM00062"/>
    </source>
</evidence>
<comment type="similarity">
    <text evidence="2 4">Belongs to the bacterial solute-binding protein 3 family.</text>
</comment>
<dbReference type="SUPFAM" id="SSF53850">
    <property type="entry name" value="Periplasmic binding protein-like II"/>
    <property type="match status" value="1"/>
</dbReference>
<evidence type="ECO:0000256" key="2">
    <source>
        <dbReference type="ARBA" id="ARBA00010333"/>
    </source>
</evidence>
<keyword evidence="3 5" id="KW-0732">Signal</keyword>
<protein>
    <submittedName>
        <fullName evidence="8">Amino acid ABC transporter substrate-binding protein</fullName>
    </submittedName>
</protein>
<evidence type="ECO:0000256" key="4">
    <source>
        <dbReference type="RuleBase" id="RU003744"/>
    </source>
</evidence>
<dbReference type="InterPro" id="IPR018313">
    <property type="entry name" value="SBP_3_CS"/>
</dbReference>
<dbReference type="EMBL" id="CP093366">
    <property type="protein sequence ID" value="UQS82698.1"/>
    <property type="molecule type" value="Genomic_DNA"/>
</dbReference>
<proteinExistence type="inferred from homology"/>
<evidence type="ECO:0000259" key="7">
    <source>
        <dbReference type="SMART" id="SM00079"/>
    </source>
</evidence>
<feature type="signal peptide" evidence="5">
    <location>
        <begin position="1"/>
        <end position="20"/>
    </location>
</feature>
<dbReference type="CDD" id="cd00996">
    <property type="entry name" value="PBP2_AatB_like"/>
    <property type="match status" value="1"/>
</dbReference>
<dbReference type="PANTHER" id="PTHR35936">
    <property type="entry name" value="MEMBRANE-BOUND LYTIC MUREIN TRANSGLYCOSYLASE F"/>
    <property type="match status" value="1"/>
</dbReference>
<feature type="domain" description="Solute-binding protein family 3/N-terminal" evidence="6">
    <location>
        <begin position="34"/>
        <end position="262"/>
    </location>
</feature>
<keyword evidence="9" id="KW-1185">Reference proteome</keyword>
<dbReference type="Gene3D" id="3.40.190.10">
    <property type="entry name" value="Periplasmic binding protein-like II"/>
    <property type="match status" value="2"/>
</dbReference>
<dbReference type="SMART" id="SM00062">
    <property type="entry name" value="PBPb"/>
    <property type="match status" value="1"/>
</dbReference>
<feature type="domain" description="Ionotropic glutamate receptor C-terminal" evidence="7">
    <location>
        <begin position="34"/>
        <end position="261"/>
    </location>
</feature>
<feature type="chain" id="PRO_5045385876" evidence="5">
    <location>
        <begin position="21"/>
        <end position="265"/>
    </location>
</feature>
<dbReference type="PROSITE" id="PS51257">
    <property type="entry name" value="PROKAR_LIPOPROTEIN"/>
    <property type="match status" value="1"/>
</dbReference>
<dbReference type="InterPro" id="IPR001320">
    <property type="entry name" value="Iontro_rcpt_C"/>
</dbReference>
<dbReference type="RefSeq" id="WP_249514976.1">
    <property type="nucleotide sequence ID" value="NZ_CP093366.1"/>
</dbReference>
<dbReference type="SMART" id="SM00079">
    <property type="entry name" value="PBPe"/>
    <property type="match status" value="1"/>
</dbReference>
<evidence type="ECO:0000313" key="9">
    <source>
        <dbReference type="Proteomes" id="UP000831495"/>
    </source>
</evidence>
<gene>
    <name evidence="8" type="ORF">MOO45_03380</name>
</gene>
<evidence type="ECO:0000256" key="5">
    <source>
        <dbReference type="SAM" id="SignalP"/>
    </source>
</evidence>
<dbReference type="PANTHER" id="PTHR35936:SF34">
    <property type="entry name" value="ABC TRANSPORTER EXTRACELLULAR-BINDING PROTEIN YCKB-RELATED"/>
    <property type="match status" value="1"/>
</dbReference>